<dbReference type="PANTHER" id="PTHR10491:SF4">
    <property type="entry name" value="METHIONINE ADENOSYLTRANSFERASE 2 SUBUNIT BETA"/>
    <property type="match status" value="1"/>
</dbReference>
<comment type="function">
    <text evidence="2">Catalyzes the reduction of dTDP-6-deoxy-L-lyxo-4-hexulose to yield dTDP-L-rhamnose.</text>
</comment>
<evidence type="ECO:0000313" key="4">
    <source>
        <dbReference type="EMBL" id="MCU6700888.1"/>
    </source>
</evidence>
<keyword evidence="5" id="KW-1185">Reference proteome</keyword>
<protein>
    <recommendedName>
        <fullName evidence="2">dTDP-4-dehydrorhamnose reductase</fullName>
        <ecNumber evidence="2">1.1.1.133</ecNumber>
    </recommendedName>
</protein>
<comment type="similarity">
    <text evidence="1 2">Belongs to the dTDP-4-dehydrorhamnose reductase family.</text>
</comment>
<dbReference type="InterPro" id="IPR005913">
    <property type="entry name" value="dTDP_dehydrorham_reduct"/>
</dbReference>
<proteinExistence type="inferred from homology"/>
<dbReference type="Gene3D" id="3.40.50.720">
    <property type="entry name" value="NAD(P)-binding Rossmann-like Domain"/>
    <property type="match status" value="1"/>
</dbReference>
<gene>
    <name evidence="4" type="primary">rfbD</name>
    <name evidence="4" type="ORF">OCV65_11670</name>
</gene>
<accession>A0ABT2S8T2</accession>
<organism evidence="4 5">
    <name type="scientific">Dorea ammoniilytica</name>
    <dbReference type="NCBI Taxonomy" id="2981788"/>
    <lineage>
        <taxon>Bacteria</taxon>
        <taxon>Bacillati</taxon>
        <taxon>Bacillota</taxon>
        <taxon>Clostridia</taxon>
        <taxon>Lachnospirales</taxon>
        <taxon>Lachnospiraceae</taxon>
        <taxon>Dorea</taxon>
    </lineage>
</organism>
<comment type="pathway">
    <text evidence="2">Carbohydrate biosynthesis; dTDP-L-rhamnose biosynthesis.</text>
</comment>
<evidence type="ECO:0000256" key="1">
    <source>
        <dbReference type="ARBA" id="ARBA00010944"/>
    </source>
</evidence>
<dbReference type="Gene3D" id="3.90.25.10">
    <property type="entry name" value="UDP-galactose 4-epimerase, domain 1"/>
    <property type="match status" value="1"/>
</dbReference>
<dbReference type="EMBL" id="JAOQJV010000019">
    <property type="protein sequence ID" value="MCU6700888.1"/>
    <property type="molecule type" value="Genomic_DNA"/>
</dbReference>
<evidence type="ECO:0000256" key="2">
    <source>
        <dbReference type="RuleBase" id="RU364082"/>
    </source>
</evidence>
<evidence type="ECO:0000259" key="3">
    <source>
        <dbReference type="Pfam" id="PF04321"/>
    </source>
</evidence>
<comment type="caution">
    <text evidence="4">The sequence shown here is derived from an EMBL/GenBank/DDBJ whole genome shotgun (WGS) entry which is preliminary data.</text>
</comment>
<keyword evidence="2" id="KW-0521">NADP</keyword>
<dbReference type="RefSeq" id="WP_262582197.1">
    <property type="nucleotide sequence ID" value="NZ_JAOQJV010000019.1"/>
</dbReference>
<dbReference type="InterPro" id="IPR029903">
    <property type="entry name" value="RmlD-like-bd"/>
</dbReference>
<keyword evidence="2 4" id="KW-0560">Oxidoreductase</keyword>
<feature type="domain" description="RmlD-like substrate binding" evidence="3">
    <location>
        <begin position="6"/>
        <end position="275"/>
    </location>
</feature>
<dbReference type="Pfam" id="PF04321">
    <property type="entry name" value="RmlD_sub_bind"/>
    <property type="match status" value="1"/>
</dbReference>
<dbReference type="SUPFAM" id="SSF51735">
    <property type="entry name" value="NAD(P)-binding Rossmann-fold domains"/>
    <property type="match status" value="1"/>
</dbReference>
<evidence type="ECO:0000313" key="5">
    <source>
        <dbReference type="Proteomes" id="UP001207605"/>
    </source>
</evidence>
<dbReference type="NCBIfam" id="TIGR01214">
    <property type="entry name" value="rmlD"/>
    <property type="match status" value="1"/>
</dbReference>
<dbReference type="Proteomes" id="UP001207605">
    <property type="component" value="Unassembled WGS sequence"/>
</dbReference>
<sequence length="276" mass="30603">MSKNMIWITGADGHVGTALHKVLPEHGYHVLCTNKEDVDVTDMDAVRLYAEMNRPTVIINCAALTNPSECEANPEEAYKVNAIGARNLATAAERLGAKLVQMSTDDVFDGDSEVPYNEFDNPVPRSIYGKSKLAGERMVSSLCTRHIIIRSSWVYGTGADFVHEFLEADGRIEVASDECAVPTSAKELAKVIMNLIDGTNYGIFHIVCTGGPVSRYEYAVKLKELTGKDIEVKETAGQKHVRPVYSLLDNMMLRICGLEEPADWKESLQEFLKEMR</sequence>
<dbReference type="EC" id="1.1.1.133" evidence="2"/>
<dbReference type="PANTHER" id="PTHR10491">
    <property type="entry name" value="DTDP-4-DEHYDRORHAMNOSE REDUCTASE"/>
    <property type="match status" value="1"/>
</dbReference>
<dbReference type="InterPro" id="IPR036291">
    <property type="entry name" value="NAD(P)-bd_dom_sf"/>
</dbReference>
<dbReference type="GO" id="GO:0008831">
    <property type="term" value="F:dTDP-4-dehydrorhamnose reductase activity"/>
    <property type="evidence" value="ECO:0007669"/>
    <property type="project" value="UniProtKB-EC"/>
</dbReference>
<name>A0ABT2S8T2_9FIRM</name>
<dbReference type="CDD" id="cd05254">
    <property type="entry name" value="dTDP_HR_like_SDR_e"/>
    <property type="match status" value="1"/>
</dbReference>
<reference evidence="4 5" key="1">
    <citation type="journal article" date="2021" name="ISME Commun">
        <title>Automated analysis of genomic sequences facilitates high-throughput and comprehensive description of bacteria.</title>
        <authorList>
            <person name="Hitch T.C.A."/>
        </authorList>
    </citation>
    <scope>NUCLEOTIDE SEQUENCE [LARGE SCALE GENOMIC DNA]</scope>
    <source>
        <strain evidence="4 5">Sanger_02</strain>
    </source>
</reference>